<sequence>MIYDKKGEQPNAGCCPLRKHPHVAGRRTQHELIQITHCHNIQKPSPTKTRRIL</sequence>
<organism evidence="1">
    <name type="scientific">marine metagenome</name>
    <dbReference type="NCBI Taxonomy" id="408172"/>
    <lineage>
        <taxon>unclassified sequences</taxon>
        <taxon>metagenomes</taxon>
        <taxon>ecological metagenomes</taxon>
    </lineage>
</organism>
<evidence type="ECO:0000313" key="1">
    <source>
        <dbReference type="EMBL" id="SVC03242.1"/>
    </source>
</evidence>
<dbReference type="AlphaFoldDB" id="A0A382IVM1"/>
<reference evidence="1" key="1">
    <citation type="submission" date="2018-05" db="EMBL/GenBank/DDBJ databases">
        <authorList>
            <person name="Lanie J.A."/>
            <person name="Ng W.-L."/>
            <person name="Kazmierczak K.M."/>
            <person name="Andrzejewski T.M."/>
            <person name="Davidsen T.M."/>
            <person name="Wayne K.J."/>
            <person name="Tettelin H."/>
            <person name="Glass J.I."/>
            <person name="Rusch D."/>
            <person name="Podicherti R."/>
            <person name="Tsui H.-C.T."/>
            <person name="Winkler M.E."/>
        </authorList>
    </citation>
    <scope>NUCLEOTIDE SEQUENCE</scope>
</reference>
<protein>
    <submittedName>
        <fullName evidence="1">Uncharacterized protein</fullName>
    </submittedName>
</protein>
<dbReference type="EMBL" id="UINC01069681">
    <property type="protein sequence ID" value="SVC03242.1"/>
    <property type="molecule type" value="Genomic_DNA"/>
</dbReference>
<gene>
    <name evidence="1" type="ORF">METZ01_LOCUS256096</name>
</gene>
<proteinExistence type="predicted"/>
<accession>A0A382IVM1</accession>
<name>A0A382IVM1_9ZZZZ</name>